<feature type="region of interest" description="Disordered" evidence="1">
    <location>
        <begin position="793"/>
        <end position="813"/>
    </location>
</feature>
<feature type="region of interest" description="Disordered" evidence="1">
    <location>
        <begin position="176"/>
        <end position="208"/>
    </location>
</feature>
<feature type="non-terminal residue" evidence="2">
    <location>
        <position position="1007"/>
    </location>
</feature>
<feature type="compositionally biased region" description="Low complexity" evidence="1">
    <location>
        <begin position="199"/>
        <end position="208"/>
    </location>
</feature>
<dbReference type="EMBL" id="BMAR01000021">
    <property type="protein sequence ID" value="GFR48073.1"/>
    <property type="molecule type" value="Genomic_DNA"/>
</dbReference>
<feature type="compositionally biased region" description="Low complexity" evidence="1">
    <location>
        <begin position="576"/>
        <end position="589"/>
    </location>
</feature>
<feature type="compositionally biased region" description="Low complexity" evidence="1">
    <location>
        <begin position="692"/>
        <end position="704"/>
    </location>
</feature>
<feature type="region of interest" description="Disordered" evidence="1">
    <location>
        <begin position="361"/>
        <end position="463"/>
    </location>
</feature>
<feature type="compositionally biased region" description="Pro residues" evidence="1">
    <location>
        <begin position="452"/>
        <end position="463"/>
    </location>
</feature>
<dbReference type="AlphaFoldDB" id="A0AAD3DUG5"/>
<evidence type="ECO:0000313" key="2">
    <source>
        <dbReference type="EMBL" id="GFR48073.1"/>
    </source>
</evidence>
<feature type="region of interest" description="Disordered" evidence="1">
    <location>
        <begin position="688"/>
        <end position="720"/>
    </location>
</feature>
<feature type="region of interest" description="Disordered" evidence="1">
    <location>
        <begin position="26"/>
        <end position="47"/>
    </location>
</feature>
<evidence type="ECO:0000313" key="3">
    <source>
        <dbReference type="Proteomes" id="UP001054857"/>
    </source>
</evidence>
<feature type="compositionally biased region" description="Low complexity" evidence="1">
    <location>
        <begin position="597"/>
        <end position="611"/>
    </location>
</feature>
<evidence type="ECO:0000256" key="1">
    <source>
        <dbReference type="SAM" id="MobiDB-lite"/>
    </source>
</evidence>
<organism evidence="2 3">
    <name type="scientific">Astrephomene gubernaculifera</name>
    <dbReference type="NCBI Taxonomy" id="47775"/>
    <lineage>
        <taxon>Eukaryota</taxon>
        <taxon>Viridiplantae</taxon>
        <taxon>Chlorophyta</taxon>
        <taxon>core chlorophytes</taxon>
        <taxon>Chlorophyceae</taxon>
        <taxon>CS clade</taxon>
        <taxon>Chlamydomonadales</taxon>
        <taxon>Astrephomenaceae</taxon>
        <taxon>Astrephomene</taxon>
    </lineage>
</organism>
<keyword evidence="3" id="KW-1185">Reference proteome</keyword>
<dbReference type="Proteomes" id="UP001054857">
    <property type="component" value="Unassembled WGS sequence"/>
</dbReference>
<reference evidence="2 3" key="1">
    <citation type="journal article" date="2021" name="Sci. Rep.">
        <title>Genome sequencing of the multicellular alga Astrephomene provides insights into convergent evolution of germ-soma differentiation.</title>
        <authorList>
            <person name="Yamashita S."/>
            <person name="Yamamoto K."/>
            <person name="Matsuzaki R."/>
            <person name="Suzuki S."/>
            <person name="Yamaguchi H."/>
            <person name="Hirooka S."/>
            <person name="Minakuchi Y."/>
            <person name="Miyagishima S."/>
            <person name="Kawachi M."/>
            <person name="Toyoda A."/>
            <person name="Nozaki H."/>
        </authorList>
    </citation>
    <scope>NUCLEOTIDE SEQUENCE [LARGE SCALE GENOMIC DNA]</scope>
    <source>
        <strain evidence="2 3">NIES-4017</strain>
    </source>
</reference>
<gene>
    <name evidence="2" type="ORF">Agub_g9910</name>
</gene>
<feature type="compositionally biased region" description="Low complexity" evidence="1">
    <location>
        <begin position="365"/>
        <end position="386"/>
    </location>
</feature>
<protein>
    <submittedName>
        <fullName evidence="2">Uncharacterized protein</fullName>
    </submittedName>
</protein>
<name>A0AAD3DUG5_9CHLO</name>
<feature type="region of interest" description="Disordered" evidence="1">
    <location>
        <begin position="576"/>
        <end position="629"/>
    </location>
</feature>
<proteinExistence type="predicted"/>
<accession>A0AAD3DUG5</accession>
<comment type="caution">
    <text evidence="2">The sequence shown here is derived from an EMBL/GenBank/DDBJ whole genome shotgun (WGS) entry which is preliminary data.</text>
</comment>
<sequence>LGPGGGGVGPGGVMAGGIAGAATGVAASGPGVRPPGSGHRGRTPGPSLGEGALRLLAEYLLGCADKNLEKVVEGFQATFPPGGPKPPAKTRVREAVKRLGAWSAASRRWALHGGGVEEAVAGAIAAAAAAASAAAATQLVGTPLSGLAAVASQGVMGSAVAAAGAQHLPPGAVMTPLQQGGGAGGAVTPTPTPGGPGAAQGLPAPTPTPQLGLPPSRLVTPCAAAGALPALHAPACTPAENGTAVRQQRPTGHHMLPQHLAAALAKLANDAPPAPSPMPSGTTSHLPGPGALGAAGPGAPACTPVGVGGGGMVGAFGGARARAPTPSSAAVLPLDGSLLQRKLLAAAELQTAVEAVQEEAEEEPLVVASRPAAGAEGKAAAALAGAEEGEDAMECEEPRSGGPLDGLPGGASRSEADGSAGDAAGPRPEEEEDAGGEQGGRMGAMERGEEGAPPPPLPLVLPKPMPPAPPALPELAALGTAHPHWRLLTGWLLGGGGAAARARRHGPSWADVSAALQVFEAGELEPRLGAVPLDVVRALLAVCHHRRSSHLRSGAFKALGNLAAALGAAAAQPATAGAGAGTAGSSPGRPARRRGPGRANKTTPAAADTATEPSPLVLRPTGQPSRCSPQPVTLPALLALPGLLEALRVGCCRSDPDSEVDKAARAGARVLAALVGVGILPLSATAPFGASQQQQQQEQEQQQQGDGAENAGPAVQSPLSREVADAAAAFRLKVASNPDLHSALRDAACPPAAAASDPPTSARAVYRAHMLLALQRVLRDPAAAPLVTKTKERVAKERDAAASGRPPPAPASADVQSKCAARLLQRLVAGGAEVEHPGCRKGLVQCAVALLEHPHLRHVLVPQPPEAQAADGSGAAGGQAGPALRDGWGALLGGNDPRTQLPATCLTLLASELRHISASCVGAEETALDKCARSRVLFAVAVAERALLFLARNDATAKQLLKHADTRTAVADMLQAIQKASSVLAGNQDPSLESLIARVEVLATDLA</sequence>
<feature type="compositionally biased region" description="Low complexity" evidence="1">
    <location>
        <begin position="410"/>
        <end position="426"/>
    </location>
</feature>